<dbReference type="CDD" id="cd06557">
    <property type="entry name" value="KPHMT-like"/>
    <property type="match status" value="1"/>
</dbReference>
<dbReference type="Gene3D" id="3.20.20.60">
    <property type="entry name" value="Phosphoenolpyruvate-binding domains"/>
    <property type="match status" value="1"/>
</dbReference>
<comment type="pathway">
    <text evidence="1">Cofactor biosynthesis; (R)-pantothenate biosynthesis; (R)-pantoate from 3-methyl-2-oxobutanoate: step 1/2.</text>
</comment>
<keyword evidence="5" id="KW-0808">Transferase</keyword>
<evidence type="ECO:0000256" key="3">
    <source>
        <dbReference type="ARBA" id="ARBA00008676"/>
    </source>
</evidence>
<dbReference type="GO" id="GO:0008677">
    <property type="term" value="F:2-dehydropantoate 2-reductase activity"/>
    <property type="evidence" value="ECO:0007669"/>
    <property type="project" value="InterPro"/>
</dbReference>
<dbReference type="InterPro" id="IPR040442">
    <property type="entry name" value="Pyrv_kinase-like_dom_sf"/>
</dbReference>
<keyword evidence="7" id="KW-0560">Oxidoreductase</keyword>
<dbReference type="Proteomes" id="UP000695562">
    <property type="component" value="Unassembled WGS sequence"/>
</dbReference>
<dbReference type="InterPro" id="IPR003700">
    <property type="entry name" value="Pantoate_hydroxy_MeTrfase"/>
</dbReference>
<dbReference type="PANTHER" id="PTHR20881">
    <property type="entry name" value="3-METHYL-2-OXOBUTANOATE HYDROXYMETHYLTRANSFERASE"/>
    <property type="match status" value="1"/>
</dbReference>
<dbReference type="HAMAP" id="MF_00156">
    <property type="entry name" value="PanB"/>
    <property type="match status" value="1"/>
</dbReference>
<evidence type="ECO:0000256" key="9">
    <source>
        <dbReference type="SAM" id="MobiDB-lite"/>
    </source>
</evidence>
<keyword evidence="13" id="KW-1185">Reference proteome</keyword>
<comment type="similarity">
    <text evidence="3">Belongs to the PanB family.</text>
</comment>
<dbReference type="EC" id="2.1.2.11" evidence="4"/>
<dbReference type="GO" id="GO:0003864">
    <property type="term" value="F:3-methyl-2-oxobutanoate hydroxymethyltransferase activity"/>
    <property type="evidence" value="ECO:0007669"/>
    <property type="project" value="UniProtKB-EC"/>
</dbReference>
<feature type="domain" description="Ketopantoate reductase C-terminal" evidence="11">
    <location>
        <begin position="597"/>
        <end position="721"/>
    </location>
</feature>
<evidence type="ECO:0000259" key="10">
    <source>
        <dbReference type="Pfam" id="PF02558"/>
    </source>
</evidence>
<evidence type="ECO:0000313" key="12">
    <source>
        <dbReference type="EMBL" id="KAF2074217.1"/>
    </source>
</evidence>
<dbReference type="Pfam" id="PF02558">
    <property type="entry name" value="ApbA"/>
    <property type="match status" value="1"/>
</dbReference>
<feature type="compositionally biased region" description="Basic and acidic residues" evidence="9">
    <location>
        <begin position="349"/>
        <end position="358"/>
    </location>
</feature>
<dbReference type="InterPro" id="IPR003710">
    <property type="entry name" value="ApbA"/>
</dbReference>
<evidence type="ECO:0000256" key="7">
    <source>
        <dbReference type="ARBA" id="ARBA00023002"/>
    </source>
</evidence>
<name>A0A8J4PWL3_9MYCE</name>
<evidence type="ECO:0000313" key="13">
    <source>
        <dbReference type="Proteomes" id="UP000695562"/>
    </source>
</evidence>
<dbReference type="NCBIfam" id="TIGR00222">
    <property type="entry name" value="panB"/>
    <property type="match status" value="1"/>
</dbReference>
<dbReference type="OrthoDB" id="425211at2759"/>
<dbReference type="InterPro" id="IPR015813">
    <property type="entry name" value="Pyrv/PenolPyrv_kinase-like_dom"/>
</dbReference>
<protein>
    <recommendedName>
        <fullName evidence="4">3-methyl-2-oxobutanoate hydroxymethyltransferase</fullName>
        <ecNumber evidence="4">2.1.2.11</ecNumber>
    </recommendedName>
</protein>
<sequence>MFRVLKNIKLPSSSYSTLQQQQNRFNIVCHNNNNKRFYSSQNELKKTSILDIKKKYKEKIPITMSTAYDYCSSKEVDRAGIDTILVGDSLGMVMLGEKGTTGVTMDQMVHHCKAVLKGSSRCFVVGDMPFGSFESSERDAVQSAMRLVKEGGVDAIKLEGGKKHKDKIRAIVDAGIPVMGHIGLTPQSISALGGFKLQGKTSQEAMDILQDALALQQAGCFAIVLEMVPDAVASLITQSINIPTIGIGAGNGTSGQVLVYHDMLGMYSDFKPKFVKQYCNLSDIIHKNLKDFKSEVESKQFPSTNHSFSMKENELIDFINSLKDQKDSFQSKDFKNIIDNNQIILNSSSKKEDSKKENNNINNNMANEKKQDDIKKDSNNSNSTKSNQASLNLLPNKKVPKIVVIGAGAMGSFFSAKLASKQNSEVWMVSAWKEHVEKINKNGLTLFNINGQQENIKSIKATMDGLDVIKDGYPDLALVLVKSHSTRQAALTAAKLIGGNPNASVLTLQNGVGNREEIESTIHEQGLKNRVWQGVTSNGAIVVAPGLVQHTGHGSTFLASPYLQNDDPNSSIEERQAMEIVNGILNESGVNTQLSYNVDGMVWGKVIVNAAINPLSAVLGVPNGYLVSNQYSKNMMKRIIDEGMGVCRAKGIELPFGQDSEDGFKYAQHVANSTFNNYSSMFQDVARGQPTEINSINGVIVKEGEKLDIGVENNKMIMEMVLSCSSKKKDFIK</sequence>
<feature type="region of interest" description="Disordered" evidence="9">
    <location>
        <begin position="348"/>
        <end position="392"/>
    </location>
</feature>
<evidence type="ECO:0000256" key="5">
    <source>
        <dbReference type="ARBA" id="ARBA00022679"/>
    </source>
</evidence>
<proteinExistence type="inferred from homology"/>
<evidence type="ECO:0000256" key="4">
    <source>
        <dbReference type="ARBA" id="ARBA00012618"/>
    </source>
</evidence>
<reference evidence="12" key="1">
    <citation type="submission" date="2020-01" db="EMBL/GenBank/DDBJ databases">
        <title>Development of genomics and gene disruption for Polysphondylium violaceum indicates a role for the polyketide synthase stlB in stalk morphogenesis.</title>
        <authorList>
            <person name="Narita B."/>
            <person name="Kawabe Y."/>
            <person name="Kin K."/>
            <person name="Saito T."/>
            <person name="Gibbs R."/>
            <person name="Kuspa A."/>
            <person name="Muzny D."/>
            <person name="Queller D."/>
            <person name="Richards S."/>
            <person name="Strassman J."/>
            <person name="Sucgang R."/>
            <person name="Worley K."/>
            <person name="Schaap P."/>
        </authorList>
    </citation>
    <scope>NUCLEOTIDE SEQUENCE</scope>
    <source>
        <strain evidence="12">QSvi11</strain>
    </source>
</reference>
<comment type="catalytic activity">
    <reaction evidence="8">
        <text>(6R)-5,10-methylene-5,6,7,8-tetrahydrofolate + 3-methyl-2-oxobutanoate + H2O = 2-dehydropantoate + (6S)-5,6,7,8-tetrahydrofolate</text>
        <dbReference type="Rhea" id="RHEA:11824"/>
        <dbReference type="ChEBI" id="CHEBI:11561"/>
        <dbReference type="ChEBI" id="CHEBI:11851"/>
        <dbReference type="ChEBI" id="CHEBI:15377"/>
        <dbReference type="ChEBI" id="CHEBI:15636"/>
        <dbReference type="ChEBI" id="CHEBI:57453"/>
        <dbReference type="EC" id="2.1.2.11"/>
    </reaction>
</comment>
<dbReference type="AlphaFoldDB" id="A0A8J4PWL3"/>
<dbReference type="InterPro" id="IPR013332">
    <property type="entry name" value="KPR_N"/>
</dbReference>
<dbReference type="Gene3D" id="3.40.50.720">
    <property type="entry name" value="NAD(P)-binding Rossmann-like Domain"/>
    <property type="match status" value="1"/>
</dbReference>
<feature type="compositionally biased region" description="Basic and acidic residues" evidence="9">
    <location>
        <begin position="367"/>
        <end position="378"/>
    </location>
</feature>
<comment type="caution">
    <text evidence="12">The sequence shown here is derived from an EMBL/GenBank/DDBJ whole genome shotgun (WGS) entry which is preliminary data.</text>
</comment>
<dbReference type="PANTHER" id="PTHR20881:SF0">
    <property type="entry name" value="3-METHYL-2-OXOBUTANOATE HYDROXYMETHYLTRANSFERASE"/>
    <property type="match status" value="1"/>
</dbReference>
<dbReference type="Pfam" id="PF08546">
    <property type="entry name" value="ApbA_C"/>
    <property type="match status" value="1"/>
</dbReference>
<dbReference type="UniPathway" id="UPA00028">
    <property type="reaction ID" value="UER00003"/>
</dbReference>
<evidence type="ECO:0000256" key="6">
    <source>
        <dbReference type="ARBA" id="ARBA00022857"/>
    </source>
</evidence>
<dbReference type="GO" id="GO:0005739">
    <property type="term" value="C:mitochondrion"/>
    <property type="evidence" value="ECO:0007669"/>
    <property type="project" value="TreeGrafter"/>
</dbReference>
<dbReference type="Gene3D" id="1.10.1040.10">
    <property type="entry name" value="N-(1-d-carboxylethyl)-l-norvaline Dehydrogenase, domain 2"/>
    <property type="match status" value="1"/>
</dbReference>
<dbReference type="InterPro" id="IPR036291">
    <property type="entry name" value="NAD(P)-bd_dom_sf"/>
</dbReference>
<gene>
    <name evidence="12" type="ORF">CYY_004463</name>
</gene>
<evidence type="ECO:0000259" key="11">
    <source>
        <dbReference type="Pfam" id="PF08546"/>
    </source>
</evidence>
<comment type="similarity">
    <text evidence="2">Belongs to the ketopantoate reductase family.</text>
</comment>
<dbReference type="GO" id="GO:0015940">
    <property type="term" value="P:pantothenate biosynthetic process"/>
    <property type="evidence" value="ECO:0007669"/>
    <property type="project" value="UniProtKB-UniPathway"/>
</dbReference>
<evidence type="ECO:0000256" key="8">
    <source>
        <dbReference type="ARBA" id="ARBA00049172"/>
    </source>
</evidence>
<dbReference type="NCBIfam" id="NF001452">
    <property type="entry name" value="PRK00311.1"/>
    <property type="match status" value="1"/>
</dbReference>
<dbReference type="EMBL" id="AJWJ01000158">
    <property type="protein sequence ID" value="KAF2074217.1"/>
    <property type="molecule type" value="Genomic_DNA"/>
</dbReference>
<dbReference type="SUPFAM" id="SSF51735">
    <property type="entry name" value="NAD(P)-binding Rossmann-fold domains"/>
    <property type="match status" value="1"/>
</dbReference>
<organism evidence="12 13">
    <name type="scientific">Polysphondylium violaceum</name>
    <dbReference type="NCBI Taxonomy" id="133409"/>
    <lineage>
        <taxon>Eukaryota</taxon>
        <taxon>Amoebozoa</taxon>
        <taxon>Evosea</taxon>
        <taxon>Eumycetozoa</taxon>
        <taxon>Dictyostelia</taxon>
        <taxon>Dictyosteliales</taxon>
        <taxon>Dictyosteliaceae</taxon>
        <taxon>Polysphondylium</taxon>
    </lineage>
</organism>
<dbReference type="SUPFAM" id="SSF48179">
    <property type="entry name" value="6-phosphogluconate dehydrogenase C-terminal domain-like"/>
    <property type="match status" value="1"/>
</dbReference>
<evidence type="ECO:0000256" key="2">
    <source>
        <dbReference type="ARBA" id="ARBA00007870"/>
    </source>
</evidence>
<dbReference type="GO" id="GO:0000287">
    <property type="term" value="F:magnesium ion binding"/>
    <property type="evidence" value="ECO:0007669"/>
    <property type="project" value="TreeGrafter"/>
</dbReference>
<dbReference type="SUPFAM" id="SSF51621">
    <property type="entry name" value="Phosphoenolpyruvate/pyruvate domain"/>
    <property type="match status" value="1"/>
</dbReference>
<evidence type="ECO:0000256" key="1">
    <source>
        <dbReference type="ARBA" id="ARBA00005033"/>
    </source>
</evidence>
<dbReference type="FunFam" id="3.20.20.60:FF:000003">
    <property type="entry name" value="3-methyl-2-oxobutanoate hydroxymethyltransferase"/>
    <property type="match status" value="1"/>
</dbReference>
<dbReference type="InterPro" id="IPR013328">
    <property type="entry name" value="6PGD_dom2"/>
</dbReference>
<accession>A0A8J4PWL3</accession>
<dbReference type="InterPro" id="IPR013752">
    <property type="entry name" value="KPA_reductase"/>
</dbReference>
<dbReference type="InterPro" id="IPR008927">
    <property type="entry name" value="6-PGluconate_DH-like_C_sf"/>
</dbReference>
<dbReference type="NCBIfam" id="TIGR00745">
    <property type="entry name" value="apbA_panE"/>
    <property type="match status" value="1"/>
</dbReference>
<keyword evidence="6" id="KW-0521">NADP</keyword>
<dbReference type="Pfam" id="PF02548">
    <property type="entry name" value="Pantoate_transf"/>
    <property type="match status" value="1"/>
</dbReference>
<feature type="domain" description="Ketopantoate reductase N-terminal" evidence="10">
    <location>
        <begin position="402"/>
        <end position="558"/>
    </location>
</feature>